<protein>
    <submittedName>
        <fullName evidence="2">Uncharacterized protein</fullName>
    </submittedName>
</protein>
<comment type="caution">
    <text evidence="2">The sequence shown here is derived from an EMBL/GenBank/DDBJ whole genome shotgun (WGS) entry which is preliminary data.</text>
</comment>
<feature type="compositionally biased region" description="Basic and acidic residues" evidence="1">
    <location>
        <begin position="31"/>
        <end position="40"/>
    </location>
</feature>
<dbReference type="RefSeq" id="WP_345399817.1">
    <property type="nucleotide sequence ID" value="NZ_BAAAXS010000001.1"/>
</dbReference>
<evidence type="ECO:0000313" key="2">
    <source>
        <dbReference type="EMBL" id="MFB9475658.1"/>
    </source>
</evidence>
<evidence type="ECO:0000313" key="3">
    <source>
        <dbReference type="Proteomes" id="UP001589568"/>
    </source>
</evidence>
<evidence type="ECO:0000256" key="1">
    <source>
        <dbReference type="SAM" id="MobiDB-lite"/>
    </source>
</evidence>
<reference evidence="2 3" key="1">
    <citation type="submission" date="2024-09" db="EMBL/GenBank/DDBJ databases">
        <authorList>
            <person name="Sun Q."/>
            <person name="Mori K."/>
        </authorList>
    </citation>
    <scope>NUCLEOTIDE SEQUENCE [LARGE SCALE GENOMIC DNA]</scope>
    <source>
        <strain evidence="2 3">JCM 3324</strain>
    </source>
</reference>
<feature type="region of interest" description="Disordered" evidence="1">
    <location>
        <begin position="1"/>
        <end position="40"/>
    </location>
</feature>
<organism evidence="2 3">
    <name type="scientific">Nonomuraea salmonea</name>
    <dbReference type="NCBI Taxonomy" id="46181"/>
    <lineage>
        <taxon>Bacteria</taxon>
        <taxon>Bacillati</taxon>
        <taxon>Actinomycetota</taxon>
        <taxon>Actinomycetes</taxon>
        <taxon>Streptosporangiales</taxon>
        <taxon>Streptosporangiaceae</taxon>
        <taxon>Nonomuraea</taxon>
    </lineage>
</organism>
<name>A0ABV5NZE7_9ACTN</name>
<proteinExistence type="predicted"/>
<dbReference type="EMBL" id="JBHMCF010000042">
    <property type="protein sequence ID" value="MFB9475658.1"/>
    <property type="molecule type" value="Genomic_DNA"/>
</dbReference>
<sequence length="207" mass="22516">MTVPAAEGGDAHGDPRPGIGLSRLQRPTRTVGHEDAISSHEEHIEARGVEDAYADHIHDHRNGDYPPEPPPAPTQAQLDELLAANRVDPGTTSRTMFVKIGEYEDPASGRPLPSSPVERLRQDLERLQGAAGESLKVRLLRAKLSEQDLGTWQAATDLKHTTDQAQTTLDQVITRVTQVYEAVVQALDETVKTAKNADRSIAGGVRK</sequence>
<accession>A0ABV5NZE7</accession>
<gene>
    <name evidence="2" type="ORF">ACFFR3_39735</name>
</gene>
<keyword evidence="3" id="KW-1185">Reference proteome</keyword>
<dbReference type="Proteomes" id="UP001589568">
    <property type="component" value="Unassembled WGS sequence"/>
</dbReference>